<sequence>MGRSHRGRFTGLALLALLPVALAACGSGGQGGDTPPSGKAPAEEAAVKSRERVQAYLDALTARDAAAGRSQLCAPMHAAFDSAATGPNGDFADHFTVPEATITEVRSGPNGQEVSASITVAAGSRKAARSLLFTVTRTGADWCISGEVPGEPAVEATADPAEPPPPARAPSPVPSQ</sequence>
<evidence type="ECO:0000313" key="3">
    <source>
        <dbReference type="EMBL" id="AYF26278.1"/>
    </source>
</evidence>
<feature type="compositionally biased region" description="Low complexity" evidence="1">
    <location>
        <begin position="151"/>
        <end position="160"/>
    </location>
</feature>
<evidence type="ECO:0008006" key="5">
    <source>
        <dbReference type="Google" id="ProtNLM"/>
    </source>
</evidence>
<name>A0A386WEZ0_9ACTN</name>
<keyword evidence="2" id="KW-0732">Signal</keyword>
<dbReference type="PROSITE" id="PS51257">
    <property type="entry name" value="PROKAR_LIPOPROTEIN"/>
    <property type="match status" value="1"/>
</dbReference>
<feature type="signal peptide" evidence="2">
    <location>
        <begin position="1"/>
        <end position="23"/>
    </location>
</feature>
<evidence type="ECO:0000256" key="1">
    <source>
        <dbReference type="SAM" id="MobiDB-lite"/>
    </source>
</evidence>
<feature type="chain" id="PRO_5017275418" description="DUF4878 domain-containing protein" evidence="2">
    <location>
        <begin position="24"/>
        <end position="176"/>
    </location>
</feature>
<organism evidence="3 4">
    <name type="scientific">Micromonospora tulbaghiae</name>
    <dbReference type="NCBI Taxonomy" id="479978"/>
    <lineage>
        <taxon>Bacteria</taxon>
        <taxon>Bacillati</taxon>
        <taxon>Actinomycetota</taxon>
        <taxon>Actinomycetes</taxon>
        <taxon>Micromonosporales</taxon>
        <taxon>Micromonosporaceae</taxon>
        <taxon>Micromonospora</taxon>
    </lineage>
</organism>
<proteinExistence type="predicted"/>
<dbReference type="RefSeq" id="WP_120568796.1">
    <property type="nucleotide sequence ID" value="NZ_CP024087.1"/>
</dbReference>
<evidence type="ECO:0000313" key="4">
    <source>
        <dbReference type="Proteomes" id="UP000267804"/>
    </source>
</evidence>
<dbReference type="EMBL" id="CP024087">
    <property type="protein sequence ID" value="AYF26278.1"/>
    <property type="molecule type" value="Genomic_DNA"/>
</dbReference>
<gene>
    <name evidence="3" type="ORF">CSH63_02115</name>
</gene>
<dbReference type="Proteomes" id="UP000267804">
    <property type="component" value="Chromosome"/>
</dbReference>
<evidence type="ECO:0000256" key="2">
    <source>
        <dbReference type="SAM" id="SignalP"/>
    </source>
</evidence>
<dbReference type="KEGG" id="mtua:CSH63_02115"/>
<feature type="compositionally biased region" description="Pro residues" evidence="1">
    <location>
        <begin position="161"/>
        <end position="176"/>
    </location>
</feature>
<accession>A0A386WEZ0</accession>
<feature type="region of interest" description="Disordered" evidence="1">
    <location>
        <begin position="147"/>
        <end position="176"/>
    </location>
</feature>
<reference evidence="3 4" key="1">
    <citation type="submission" date="2017-10" db="EMBL/GenBank/DDBJ databases">
        <title>Integration of genomic and chemical information greatly accelerates assignment of the full stereostructure of myelolactone, a potent inhibitor of myeloma from a marine-derived Micromonospora.</title>
        <authorList>
            <person name="Kim M.C."/>
            <person name="Machado H."/>
            <person name="Jensen P.R."/>
            <person name="Fenical W."/>
        </authorList>
    </citation>
    <scope>NUCLEOTIDE SEQUENCE [LARGE SCALE GENOMIC DNA]</scope>
    <source>
        <strain evidence="3 4">CNY-010</strain>
    </source>
</reference>
<protein>
    <recommendedName>
        <fullName evidence="5">DUF4878 domain-containing protein</fullName>
    </recommendedName>
</protein>
<dbReference type="AlphaFoldDB" id="A0A386WEZ0"/>